<keyword evidence="2" id="KW-1185">Reference proteome</keyword>
<proteinExistence type="predicted"/>
<dbReference type="Proteomes" id="UP001054945">
    <property type="component" value="Unassembled WGS sequence"/>
</dbReference>
<organism evidence="1 2">
    <name type="scientific">Caerostris extrusa</name>
    <name type="common">Bark spider</name>
    <name type="synonym">Caerostris bankana</name>
    <dbReference type="NCBI Taxonomy" id="172846"/>
    <lineage>
        <taxon>Eukaryota</taxon>
        <taxon>Metazoa</taxon>
        <taxon>Ecdysozoa</taxon>
        <taxon>Arthropoda</taxon>
        <taxon>Chelicerata</taxon>
        <taxon>Arachnida</taxon>
        <taxon>Araneae</taxon>
        <taxon>Araneomorphae</taxon>
        <taxon>Entelegynae</taxon>
        <taxon>Araneoidea</taxon>
        <taxon>Araneidae</taxon>
        <taxon>Caerostris</taxon>
    </lineage>
</organism>
<protein>
    <submittedName>
        <fullName evidence="1">Uncharacterized protein</fullName>
    </submittedName>
</protein>
<evidence type="ECO:0000313" key="1">
    <source>
        <dbReference type="EMBL" id="GIY43216.1"/>
    </source>
</evidence>
<dbReference type="AlphaFoldDB" id="A0AAV4TDB1"/>
<dbReference type="EMBL" id="BPLR01010947">
    <property type="protein sequence ID" value="GIY43216.1"/>
    <property type="molecule type" value="Genomic_DNA"/>
</dbReference>
<comment type="caution">
    <text evidence="1">The sequence shown here is derived from an EMBL/GenBank/DDBJ whole genome shotgun (WGS) entry which is preliminary data.</text>
</comment>
<reference evidence="1 2" key="1">
    <citation type="submission" date="2021-06" db="EMBL/GenBank/DDBJ databases">
        <title>Caerostris extrusa draft genome.</title>
        <authorList>
            <person name="Kono N."/>
            <person name="Arakawa K."/>
        </authorList>
    </citation>
    <scope>NUCLEOTIDE SEQUENCE [LARGE SCALE GENOMIC DNA]</scope>
</reference>
<name>A0AAV4TDB1_CAEEX</name>
<sequence length="98" mass="11075">MLLSLAKKYGLESYEEGTMNVQWQRGWRTGVGGAFVSIYEPPGQLWTPEWLLALPEERRGQGRTFCSSKISPVASTTKKSALSPNDVFRYSEWKASRS</sequence>
<evidence type="ECO:0000313" key="2">
    <source>
        <dbReference type="Proteomes" id="UP001054945"/>
    </source>
</evidence>
<gene>
    <name evidence="1" type="ORF">CEXT_637091</name>
</gene>
<accession>A0AAV4TDB1</accession>